<proteinExistence type="predicted"/>
<gene>
    <name evidence="2" type="ORF">AFUS01_LOCUS9313</name>
</gene>
<organism evidence="2 3">
    <name type="scientific">Allacma fusca</name>
    <dbReference type="NCBI Taxonomy" id="39272"/>
    <lineage>
        <taxon>Eukaryota</taxon>
        <taxon>Metazoa</taxon>
        <taxon>Ecdysozoa</taxon>
        <taxon>Arthropoda</taxon>
        <taxon>Hexapoda</taxon>
        <taxon>Collembola</taxon>
        <taxon>Symphypleona</taxon>
        <taxon>Sminthuridae</taxon>
        <taxon>Allacma</taxon>
    </lineage>
</organism>
<keyword evidence="3" id="KW-1185">Reference proteome</keyword>
<sequence length="36" mass="4069">MKIEESSSSVKNPWLKPTTPKPPGENRNKLNDTSEK</sequence>
<accession>A0A8J2JMA5</accession>
<feature type="non-terminal residue" evidence="2">
    <location>
        <position position="1"/>
    </location>
</feature>
<dbReference type="AlphaFoldDB" id="A0A8J2JMA5"/>
<dbReference type="EMBL" id="CAJVCH010066487">
    <property type="protein sequence ID" value="CAG7720020.1"/>
    <property type="molecule type" value="Genomic_DNA"/>
</dbReference>
<feature type="region of interest" description="Disordered" evidence="1">
    <location>
        <begin position="1"/>
        <end position="36"/>
    </location>
</feature>
<feature type="compositionally biased region" description="Polar residues" evidence="1">
    <location>
        <begin position="1"/>
        <end position="11"/>
    </location>
</feature>
<dbReference type="OrthoDB" id="6134459at2759"/>
<evidence type="ECO:0000256" key="1">
    <source>
        <dbReference type="SAM" id="MobiDB-lite"/>
    </source>
</evidence>
<evidence type="ECO:0000313" key="2">
    <source>
        <dbReference type="EMBL" id="CAG7720020.1"/>
    </source>
</evidence>
<feature type="compositionally biased region" description="Basic and acidic residues" evidence="1">
    <location>
        <begin position="24"/>
        <end position="36"/>
    </location>
</feature>
<name>A0A8J2JMA5_9HEXA</name>
<comment type="caution">
    <text evidence="2">The sequence shown here is derived from an EMBL/GenBank/DDBJ whole genome shotgun (WGS) entry which is preliminary data.</text>
</comment>
<protein>
    <submittedName>
        <fullName evidence="2">Uncharacterized protein</fullName>
    </submittedName>
</protein>
<dbReference type="Proteomes" id="UP000708208">
    <property type="component" value="Unassembled WGS sequence"/>
</dbReference>
<reference evidence="2" key="1">
    <citation type="submission" date="2021-06" db="EMBL/GenBank/DDBJ databases">
        <authorList>
            <person name="Hodson N. C."/>
            <person name="Mongue J. A."/>
            <person name="Jaron S. K."/>
        </authorList>
    </citation>
    <scope>NUCLEOTIDE SEQUENCE</scope>
</reference>
<evidence type="ECO:0000313" key="3">
    <source>
        <dbReference type="Proteomes" id="UP000708208"/>
    </source>
</evidence>